<accession>A0AAV3RLK8</accession>
<evidence type="ECO:0000313" key="1">
    <source>
        <dbReference type="EMBL" id="GAA0175803.1"/>
    </source>
</evidence>
<organism evidence="1 2">
    <name type="scientific">Lithospermum erythrorhizon</name>
    <name type="common">Purple gromwell</name>
    <name type="synonym">Lithospermum officinale var. erythrorhizon</name>
    <dbReference type="NCBI Taxonomy" id="34254"/>
    <lineage>
        <taxon>Eukaryota</taxon>
        <taxon>Viridiplantae</taxon>
        <taxon>Streptophyta</taxon>
        <taxon>Embryophyta</taxon>
        <taxon>Tracheophyta</taxon>
        <taxon>Spermatophyta</taxon>
        <taxon>Magnoliopsida</taxon>
        <taxon>eudicotyledons</taxon>
        <taxon>Gunneridae</taxon>
        <taxon>Pentapetalae</taxon>
        <taxon>asterids</taxon>
        <taxon>lamiids</taxon>
        <taxon>Boraginales</taxon>
        <taxon>Boraginaceae</taxon>
        <taxon>Boraginoideae</taxon>
        <taxon>Lithospermeae</taxon>
        <taxon>Lithospermum</taxon>
    </lineage>
</organism>
<comment type="caution">
    <text evidence="1">The sequence shown here is derived from an EMBL/GenBank/DDBJ whole genome shotgun (WGS) entry which is preliminary data.</text>
</comment>
<dbReference type="CDD" id="cd00303">
    <property type="entry name" value="retropepsin_like"/>
    <property type="match status" value="1"/>
</dbReference>
<dbReference type="Proteomes" id="UP001454036">
    <property type="component" value="Unassembled WGS sequence"/>
</dbReference>
<dbReference type="PANTHER" id="PTHR33240">
    <property type="entry name" value="OS08G0508500 PROTEIN"/>
    <property type="match status" value="1"/>
</dbReference>
<proteinExistence type="predicted"/>
<evidence type="ECO:0008006" key="3">
    <source>
        <dbReference type="Google" id="ProtNLM"/>
    </source>
</evidence>
<protein>
    <recommendedName>
        <fullName evidence="3">Retrotransposon gag protein</fullName>
    </recommendedName>
</protein>
<evidence type="ECO:0000313" key="2">
    <source>
        <dbReference type="Proteomes" id="UP001454036"/>
    </source>
</evidence>
<dbReference type="EMBL" id="BAABME010027579">
    <property type="protein sequence ID" value="GAA0175803.1"/>
    <property type="molecule type" value="Genomic_DNA"/>
</dbReference>
<reference evidence="1 2" key="1">
    <citation type="submission" date="2024-01" db="EMBL/GenBank/DDBJ databases">
        <title>The complete chloroplast genome sequence of Lithospermum erythrorhizon: insights into the phylogenetic relationship among Boraginaceae species and the maternal lineages of purple gromwells.</title>
        <authorList>
            <person name="Okada T."/>
            <person name="Watanabe K."/>
        </authorList>
    </citation>
    <scope>NUCLEOTIDE SEQUENCE [LARGE SCALE GENOMIC DNA]</scope>
</reference>
<dbReference type="PANTHER" id="PTHR33240:SF15">
    <property type="entry name" value="GAG-PRO-LIKE PROTEIN"/>
    <property type="match status" value="1"/>
</dbReference>
<keyword evidence="2" id="KW-1185">Reference proteome</keyword>
<name>A0AAV3RLK8_LITER</name>
<gene>
    <name evidence="1" type="ORF">LIER_41979</name>
</gene>
<sequence>MFEELLKAMLIELLEPKCLEEANRSTENDYYKYHRVLGHPIEKCFIFKEKVMDLATHGAILLEEDKVSANYTTLIVIQPTESQGNRRFLEDQKAPREALSNPQTFVVTFTDEDLPQEDVDHNRPLYVSAYICERRINRMLVDGGSVVNILPFQRLKLLGISTDELQQSRILIQGFNQNGQRALGKVALHLTIEELEITSWFHVIDVRVTYNMLTGRPWIHSSNAVPSTLHQCLKYYKSGLERTIKVDENPFKVEESHFVEAKYY</sequence>
<dbReference type="AlphaFoldDB" id="A0AAV3RLK8"/>
<dbReference type="Gene3D" id="2.40.70.10">
    <property type="entry name" value="Acid Proteases"/>
    <property type="match status" value="1"/>
</dbReference>
<dbReference type="InterPro" id="IPR021109">
    <property type="entry name" value="Peptidase_aspartic_dom_sf"/>
</dbReference>